<evidence type="ECO:0000313" key="3">
    <source>
        <dbReference type="EnsemblPlants" id="AET1Gv20115000.1"/>
    </source>
</evidence>
<dbReference type="Proteomes" id="UP000015105">
    <property type="component" value="Chromosome 1D"/>
</dbReference>
<keyword evidence="2" id="KW-0812">Transmembrane</keyword>
<reference evidence="3" key="3">
    <citation type="journal article" date="2017" name="Nature">
        <title>Genome sequence of the progenitor of the wheat D genome Aegilops tauschii.</title>
        <authorList>
            <person name="Luo M.C."/>
            <person name="Gu Y.Q."/>
            <person name="Puiu D."/>
            <person name="Wang H."/>
            <person name="Twardziok S.O."/>
            <person name="Deal K.R."/>
            <person name="Huo N."/>
            <person name="Zhu T."/>
            <person name="Wang L."/>
            <person name="Wang Y."/>
            <person name="McGuire P.E."/>
            <person name="Liu S."/>
            <person name="Long H."/>
            <person name="Ramasamy R.K."/>
            <person name="Rodriguez J.C."/>
            <person name="Van S.L."/>
            <person name="Yuan L."/>
            <person name="Wang Z."/>
            <person name="Xia Z."/>
            <person name="Xiao L."/>
            <person name="Anderson O.D."/>
            <person name="Ouyang S."/>
            <person name="Liang Y."/>
            <person name="Zimin A.V."/>
            <person name="Pertea G."/>
            <person name="Qi P."/>
            <person name="Bennetzen J.L."/>
            <person name="Dai X."/>
            <person name="Dawson M.W."/>
            <person name="Muller H.G."/>
            <person name="Kugler K."/>
            <person name="Rivarola-Duarte L."/>
            <person name="Spannagl M."/>
            <person name="Mayer K.F.X."/>
            <person name="Lu F.H."/>
            <person name="Bevan M.W."/>
            <person name="Leroy P."/>
            <person name="Li P."/>
            <person name="You F.M."/>
            <person name="Sun Q."/>
            <person name="Liu Z."/>
            <person name="Lyons E."/>
            <person name="Wicker T."/>
            <person name="Salzberg S.L."/>
            <person name="Devos K.M."/>
            <person name="Dvorak J."/>
        </authorList>
    </citation>
    <scope>NUCLEOTIDE SEQUENCE [LARGE SCALE GENOMIC DNA]</scope>
    <source>
        <strain evidence="3">cv. AL8/78</strain>
    </source>
</reference>
<dbReference type="EnsemblPlants" id="AET1Gv20115000.1">
    <property type="protein sequence ID" value="AET1Gv20115000.1"/>
    <property type="gene ID" value="AET1Gv20115000"/>
</dbReference>
<dbReference type="Gramene" id="AET1Gv20115000.1">
    <property type="protein sequence ID" value="AET1Gv20115000.1"/>
    <property type="gene ID" value="AET1Gv20115000"/>
</dbReference>
<feature type="compositionally biased region" description="Basic and acidic residues" evidence="1">
    <location>
        <begin position="52"/>
        <end position="74"/>
    </location>
</feature>
<evidence type="ECO:0000256" key="1">
    <source>
        <dbReference type="SAM" id="MobiDB-lite"/>
    </source>
</evidence>
<dbReference type="PANTHER" id="PTHR35463:SF10">
    <property type="entry name" value="TRANSMEMBRANE PROTEIN"/>
    <property type="match status" value="1"/>
</dbReference>
<feature type="region of interest" description="Disordered" evidence="1">
    <location>
        <begin position="1"/>
        <end position="86"/>
    </location>
</feature>
<name>A0A452XQN9_AEGTS</name>
<reference evidence="4" key="2">
    <citation type="journal article" date="2017" name="Nat. Plants">
        <title>The Aegilops tauschii genome reveals multiple impacts of transposons.</title>
        <authorList>
            <person name="Zhao G."/>
            <person name="Zou C."/>
            <person name="Li K."/>
            <person name="Wang K."/>
            <person name="Li T."/>
            <person name="Gao L."/>
            <person name="Zhang X."/>
            <person name="Wang H."/>
            <person name="Yang Z."/>
            <person name="Liu X."/>
            <person name="Jiang W."/>
            <person name="Mao L."/>
            <person name="Kong X."/>
            <person name="Jiao Y."/>
            <person name="Jia J."/>
        </authorList>
    </citation>
    <scope>NUCLEOTIDE SEQUENCE [LARGE SCALE GENOMIC DNA]</scope>
    <source>
        <strain evidence="4">cv. AL8/78</strain>
    </source>
</reference>
<proteinExistence type="predicted"/>
<evidence type="ECO:0000313" key="4">
    <source>
        <dbReference type="Proteomes" id="UP000015105"/>
    </source>
</evidence>
<keyword evidence="4" id="KW-1185">Reference proteome</keyword>
<reference evidence="3" key="4">
    <citation type="submission" date="2019-03" db="UniProtKB">
        <authorList>
            <consortium name="EnsemblPlants"/>
        </authorList>
    </citation>
    <scope>IDENTIFICATION</scope>
</reference>
<sequence>GRPCEPDTSRPRAPPVRSRSSSRVDRQRPRSSSRTTIVSVPSCRSRRHSILHRTDDDMADARDTAATSTDDHHHQTGRAAAAPPAAKGGTTISITIVLLALLVASVAAFLLSSPTGVGGGSRPGAEPVEQAVGHGGVPGFNSRLDAFRTWAKLTWMKLERPHSDDHRYVLLCSWCGVLLCEHDVILLCQGMMLVEIESPARQRRRPRRAWRWAKRRRSRRR</sequence>
<evidence type="ECO:0000256" key="2">
    <source>
        <dbReference type="SAM" id="Phobius"/>
    </source>
</evidence>
<keyword evidence="2" id="KW-1133">Transmembrane helix</keyword>
<feature type="compositionally biased region" description="Basic and acidic residues" evidence="1">
    <location>
        <begin position="1"/>
        <end position="10"/>
    </location>
</feature>
<reference evidence="4" key="1">
    <citation type="journal article" date="2014" name="Science">
        <title>Ancient hybridizations among the ancestral genomes of bread wheat.</title>
        <authorList>
            <consortium name="International Wheat Genome Sequencing Consortium,"/>
            <person name="Marcussen T."/>
            <person name="Sandve S.R."/>
            <person name="Heier L."/>
            <person name="Spannagl M."/>
            <person name="Pfeifer M."/>
            <person name="Jakobsen K.S."/>
            <person name="Wulff B.B."/>
            <person name="Steuernagel B."/>
            <person name="Mayer K.F."/>
            <person name="Olsen O.A."/>
        </authorList>
    </citation>
    <scope>NUCLEOTIDE SEQUENCE [LARGE SCALE GENOMIC DNA]</scope>
    <source>
        <strain evidence="4">cv. AL8/78</strain>
    </source>
</reference>
<protein>
    <submittedName>
        <fullName evidence="3">Uncharacterized protein</fullName>
    </submittedName>
</protein>
<dbReference type="STRING" id="200361.A0A452XQN9"/>
<dbReference type="AlphaFoldDB" id="A0A452XQN9"/>
<dbReference type="PANTHER" id="PTHR35463">
    <property type="entry name" value="TRANSMEMBRANE PROTEIN"/>
    <property type="match status" value="1"/>
</dbReference>
<accession>A0A452XQN9</accession>
<reference evidence="3" key="5">
    <citation type="journal article" date="2021" name="G3 (Bethesda)">
        <title>Aegilops tauschii genome assembly Aet v5.0 features greater sequence contiguity and improved annotation.</title>
        <authorList>
            <person name="Wang L."/>
            <person name="Zhu T."/>
            <person name="Rodriguez J.C."/>
            <person name="Deal K.R."/>
            <person name="Dubcovsky J."/>
            <person name="McGuire P.E."/>
            <person name="Lux T."/>
            <person name="Spannagl M."/>
            <person name="Mayer K.F.X."/>
            <person name="Baldrich P."/>
            <person name="Meyers B.C."/>
            <person name="Huo N."/>
            <person name="Gu Y.Q."/>
            <person name="Zhou H."/>
            <person name="Devos K.M."/>
            <person name="Bennetzen J.L."/>
            <person name="Unver T."/>
            <person name="Budak H."/>
            <person name="Gulick P.J."/>
            <person name="Galiba G."/>
            <person name="Kalapos B."/>
            <person name="Nelson D.R."/>
            <person name="Li P."/>
            <person name="You F.M."/>
            <person name="Luo M.C."/>
            <person name="Dvorak J."/>
        </authorList>
    </citation>
    <scope>NUCLEOTIDE SEQUENCE [LARGE SCALE GENOMIC DNA]</scope>
    <source>
        <strain evidence="3">cv. AL8/78</strain>
    </source>
</reference>
<organism evidence="3 4">
    <name type="scientific">Aegilops tauschii subsp. strangulata</name>
    <name type="common">Goatgrass</name>
    <dbReference type="NCBI Taxonomy" id="200361"/>
    <lineage>
        <taxon>Eukaryota</taxon>
        <taxon>Viridiplantae</taxon>
        <taxon>Streptophyta</taxon>
        <taxon>Embryophyta</taxon>
        <taxon>Tracheophyta</taxon>
        <taxon>Spermatophyta</taxon>
        <taxon>Magnoliopsida</taxon>
        <taxon>Liliopsida</taxon>
        <taxon>Poales</taxon>
        <taxon>Poaceae</taxon>
        <taxon>BOP clade</taxon>
        <taxon>Pooideae</taxon>
        <taxon>Triticodae</taxon>
        <taxon>Triticeae</taxon>
        <taxon>Triticinae</taxon>
        <taxon>Aegilops</taxon>
    </lineage>
</organism>
<feature type="transmembrane region" description="Helical" evidence="2">
    <location>
        <begin position="92"/>
        <end position="111"/>
    </location>
</feature>
<keyword evidence="2" id="KW-0472">Membrane</keyword>